<sequence>MFVYCYKGKLRSWILLLSIYFLFTLFDSGQVGTHFVHGFLIFVLFYRVMHNSSSSCLIENNE</sequence>
<dbReference type="EMBL" id="MCGT01000021">
    <property type="protein sequence ID" value="ORX51203.1"/>
    <property type="molecule type" value="Genomic_DNA"/>
</dbReference>
<accession>A0A1X2GD77</accession>
<comment type="caution">
    <text evidence="2">The sequence shown here is derived from an EMBL/GenBank/DDBJ whole genome shotgun (WGS) entry which is preliminary data.</text>
</comment>
<gene>
    <name evidence="2" type="ORF">DM01DRAFT_1085974</name>
</gene>
<dbReference type="Proteomes" id="UP000242146">
    <property type="component" value="Unassembled WGS sequence"/>
</dbReference>
<organism evidence="2 3">
    <name type="scientific">Hesseltinella vesiculosa</name>
    <dbReference type="NCBI Taxonomy" id="101127"/>
    <lineage>
        <taxon>Eukaryota</taxon>
        <taxon>Fungi</taxon>
        <taxon>Fungi incertae sedis</taxon>
        <taxon>Mucoromycota</taxon>
        <taxon>Mucoromycotina</taxon>
        <taxon>Mucoromycetes</taxon>
        <taxon>Mucorales</taxon>
        <taxon>Cunninghamellaceae</taxon>
        <taxon>Hesseltinella</taxon>
    </lineage>
</organism>
<evidence type="ECO:0000313" key="3">
    <source>
        <dbReference type="Proteomes" id="UP000242146"/>
    </source>
</evidence>
<feature type="transmembrane region" description="Helical" evidence="1">
    <location>
        <begin position="12"/>
        <end position="45"/>
    </location>
</feature>
<keyword evidence="1" id="KW-0472">Membrane</keyword>
<name>A0A1X2GD77_9FUNG</name>
<evidence type="ECO:0000313" key="2">
    <source>
        <dbReference type="EMBL" id="ORX51203.1"/>
    </source>
</evidence>
<keyword evidence="3" id="KW-1185">Reference proteome</keyword>
<dbReference type="AlphaFoldDB" id="A0A1X2GD77"/>
<evidence type="ECO:0000256" key="1">
    <source>
        <dbReference type="SAM" id="Phobius"/>
    </source>
</evidence>
<keyword evidence="1" id="KW-1133">Transmembrane helix</keyword>
<protein>
    <submittedName>
        <fullName evidence="2">Uncharacterized protein</fullName>
    </submittedName>
</protein>
<proteinExistence type="predicted"/>
<reference evidence="2 3" key="1">
    <citation type="submission" date="2016-07" db="EMBL/GenBank/DDBJ databases">
        <title>Pervasive Adenine N6-methylation of Active Genes in Fungi.</title>
        <authorList>
            <consortium name="DOE Joint Genome Institute"/>
            <person name="Mondo S.J."/>
            <person name="Dannebaum R.O."/>
            <person name="Kuo R.C."/>
            <person name="Labutti K."/>
            <person name="Haridas S."/>
            <person name="Kuo A."/>
            <person name="Salamov A."/>
            <person name="Ahrendt S.R."/>
            <person name="Lipzen A."/>
            <person name="Sullivan W."/>
            <person name="Andreopoulos W.B."/>
            <person name="Clum A."/>
            <person name="Lindquist E."/>
            <person name="Daum C."/>
            <person name="Ramamoorthy G.K."/>
            <person name="Gryganskyi A."/>
            <person name="Culley D."/>
            <person name="Magnuson J.K."/>
            <person name="James T.Y."/>
            <person name="O'Malley M.A."/>
            <person name="Stajich J.E."/>
            <person name="Spatafora J.W."/>
            <person name="Visel A."/>
            <person name="Grigoriev I.V."/>
        </authorList>
    </citation>
    <scope>NUCLEOTIDE SEQUENCE [LARGE SCALE GENOMIC DNA]</scope>
    <source>
        <strain evidence="2 3">NRRL 3301</strain>
    </source>
</reference>
<keyword evidence="1" id="KW-0812">Transmembrane</keyword>